<evidence type="ECO:0000313" key="1">
    <source>
        <dbReference type="EMBL" id="EMJ36189.1"/>
    </source>
</evidence>
<reference evidence="1 2" key="1">
    <citation type="submission" date="2013-01" db="EMBL/GenBank/DDBJ databases">
        <authorList>
            <person name="Harkins D.M."/>
            <person name="Durkin A.S."/>
            <person name="Brinkac L.M."/>
            <person name="Haft D.H."/>
            <person name="Selengut J.D."/>
            <person name="Sanka R."/>
            <person name="DePew J."/>
            <person name="Purushe J."/>
            <person name="Peacock S.J."/>
            <person name="Thaipadungpanit J."/>
            <person name="Wuthiekanun V.W."/>
            <person name="Day N.P."/>
            <person name="Vinetz J.M."/>
            <person name="Sutton G.G."/>
            <person name="Nierman W.C."/>
            <person name="Fouts D.E."/>
        </authorList>
    </citation>
    <scope>NUCLEOTIDE SEQUENCE [LARGE SCALE GENOMIC DNA]</scope>
    <source>
        <strain evidence="1 2">FPW1039</strain>
    </source>
</reference>
<organism evidence="1 2">
    <name type="scientific">Leptospira interrogans str. FPW1039</name>
    <dbReference type="NCBI Taxonomy" id="1193040"/>
    <lineage>
        <taxon>Bacteria</taxon>
        <taxon>Pseudomonadati</taxon>
        <taxon>Spirochaetota</taxon>
        <taxon>Spirochaetia</taxon>
        <taxon>Leptospirales</taxon>
        <taxon>Leptospiraceae</taxon>
        <taxon>Leptospira</taxon>
    </lineage>
</organism>
<evidence type="ECO:0000313" key="2">
    <source>
        <dbReference type="Proteomes" id="UP000012164"/>
    </source>
</evidence>
<dbReference type="Proteomes" id="UP000012164">
    <property type="component" value="Unassembled WGS sequence"/>
</dbReference>
<proteinExistence type="predicted"/>
<name>A0A0F6IDR4_LEPIR</name>
<sequence>MRLWIIADTPGAEVLLEDLFRQTQKVLIDEDFGELVLQFPYGTKLLAREEYPTQLCDEIWPQSFKNAVVKHCDLSFVATDGSMGLLLGVNPGFHGEYLNDPDRNMDENPLKSWLVDKKTIFSARQ</sequence>
<gene>
    <name evidence="1" type="ORF">LEP1GSC079_3752</name>
</gene>
<dbReference type="EMBL" id="AKWR02000136">
    <property type="protein sequence ID" value="EMJ36189.1"/>
    <property type="molecule type" value="Genomic_DNA"/>
</dbReference>
<dbReference type="AlphaFoldDB" id="A0A0F6IDR4"/>
<accession>A0A0F6IDR4</accession>
<protein>
    <submittedName>
        <fullName evidence="1">Uncharacterized protein</fullName>
    </submittedName>
</protein>
<comment type="caution">
    <text evidence="1">The sequence shown here is derived from an EMBL/GenBank/DDBJ whole genome shotgun (WGS) entry which is preliminary data.</text>
</comment>